<dbReference type="EMBL" id="JASJOU010000010">
    <property type="protein sequence ID" value="MDJ1503964.1"/>
    <property type="molecule type" value="Genomic_DNA"/>
</dbReference>
<reference evidence="7" key="1">
    <citation type="submission" date="2023-05" db="EMBL/GenBank/DDBJ databases">
        <authorList>
            <person name="Zhang X."/>
        </authorList>
    </citation>
    <scope>NUCLEOTIDE SEQUENCE</scope>
    <source>
        <strain evidence="7">BD1B2-1</strain>
    </source>
</reference>
<evidence type="ECO:0000256" key="6">
    <source>
        <dbReference type="HAMAP-Rule" id="MF_00362"/>
    </source>
</evidence>
<comment type="function">
    <text evidence="1 6">Forms part of the ribosomal stalk, playing a central role in the interaction of the ribosome with GTP-bound translation factors.</text>
</comment>
<dbReference type="InterPro" id="IPR002363">
    <property type="entry name" value="Ribosomal_uL10_CS_bac"/>
</dbReference>
<dbReference type="SUPFAM" id="SSF160369">
    <property type="entry name" value="Ribosomal protein L10-like"/>
    <property type="match status" value="1"/>
</dbReference>
<dbReference type="Proteomes" id="UP001232063">
    <property type="component" value="Unassembled WGS sequence"/>
</dbReference>
<evidence type="ECO:0000256" key="2">
    <source>
        <dbReference type="ARBA" id="ARBA00008889"/>
    </source>
</evidence>
<sequence length="177" mass="19563">MTREEKAVIIQELTEKFQEKPFFYIMDASGMTVAQVNAFRRMCFDKGIEYRVVKNTLIRKALERIEGDFTPFNDTVLTGFSGVLFSNESGKAPAVLIKEFRKKSGKDKPVFKGASVDASLFIGESSLETLYTLKSKNELIGEIVGLLQSPAKNVVSALQSGGNKLAGIVKTLQEREG</sequence>
<dbReference type="Gene3D" id="6.10.250.290">
    <property type="match status" value="1"/>
</dbReference>
<dbReference type="InterPro" id="IPR043141">
    <property type="entry name" value="Ribosomal_uL10-like_sf"/>
</dbReference>
<evidence type="ECO:0000256" key="3">
    <source>
        <dbReference type="ARBA" id="ARBA00022980"/>
    </source>
</evidence>
<comment type="subunit">
    <text evidence="6">Part of the ribosomal stalk of the 50S ribosomal subunit. The N-terminus interacts with L11 and the large rRNA to form the base of the stalk. The C-terminus forms an elongated spine to which L12 dimers bind in a sequential fashion forming a multimeric L10(L12)X complex.</text>
</comment>
<accession>A0AAE3R9I5</accession>
<keyword evidence="8" id="KW-1185">Reference proteome</keyword>
<evidence type="ECO:0000256" key="5">
    <source>
        <dbReference type="ARBA" id="ARBA00035202"/>
    </source>
</evidence>
<dbReference type="GO" id="GO:0015934">
    <property type="term" value="C:large ribosomal subunit"/>
    <property type="evidence" value="ECO:0007669"/>
    <property type="project" value="InterPro"/>
</dbReference>
<dbReference type="InterPro" id="IPR047865">
    <property type="entry name" value="Ribosomal_uL10_bac_type"/>
</dbReference>
<evidence type="ECO:0000256" key="4">
    <source>
        <dbReference type="ARBA" id="ARBA00023274"/>
    </source>
</evidence>
<dbReference type="GO" id="GO:0070180">
    <property type="term" value="F:large ribosomal subunit rRNA binding"/>
    <property type="evidence" value="ECO:0007669"/>
    <property type="project" value="UniProtKB-UniRule"/>
</dbReference>
<dbReference type="GO" id="GO:0006412">
    <property type="term" value="P:translation"/>
    <property type="evidence" value="ECO:0007669"/>
    <property type="project" value="UniProtKB-UniRule"/>
</dbReference>
<keyword evidence="6" id="KW-0699">rRNA-binding</keyword>
<dbReference type="HAMAP" id="MF_00362">
    <property type="entry name" value="Ribosomal_uL10"/>
    <property type="match status" value="1"/>
</dbReference>
<keyword evidence="6" id="KW-0694">RNA-binding</keyword>
<dbReference type="InterPro" id="IPR022973">
    <property type="entry name" value="Ribosomal_uL10_bac"/>
</dbReference>
<protein>
    <recommendedName>
        <fullName evidence="5 6">Large ribosomal subunit protein uL10</fullName>
    </recommendedName>
</protein>
<keyword evidence="4 6" id="KW-0687">Ribonucleoprotein</keyword>
<dbReference type="Gene3D" id="3.30.70.1730">
    <property type="match status" value="1"/>
</dbReference>
<dbReference type="PROSITE" id="PS01109">
    <property type="entry name" value="RIBOSOMAL_L10"/>
    <property type="match status" value="1"/>
</dbReference>
<dbReference type="GO" id="GO:0003735">
    <property type="term" value="F:structural constituent of ribosome"/>
    <property type="evidence" value="ECO:0007669"/>
    <property type="project" value="InterPro"/>
</dbReference>
<evidence type="ECO:0000313" key="8">
    <source>
        <dbReference type="Proteomes" id="UP001232063"/>
    </source>
</evidence>
<dbReference type="Pfam" id="PF00466">
    <property type="entry name" value="Ribosomal_L10"/>
    <property type="match status" value="1"/>
</dbReference>
<organism evidence="7 8">
    <name type="scientific">Xanthocytophaga agilis</name>
    <dbReference type="NCBI Taxonomy" id="3048010"/>
    <lineage>
        <taxon>Bacteria</taxon>
        <taxon>Pseudomonadati</taxon>
        <taxon>Bacteroidota</taxon>
        <taxon>Cytophagia</taxon>
        <taxon>Cytophagales</taxon>
        <taxon>Rhodocytophagaceae</taxon>
        <taxon>Xanthocytophaga</taxon>
    </lineage>
</organism>
<dbReference type="PANTHER" id="PTHR11560">
    <property type="entry name" value="39S RIBOSOMAL PROTEIN L10, MITOCHONDRIAL"/>
    <property type="match status" value="1"/>
</dbReference>
<evidence type="ECO:0000313" key="7">
    <source>
        <dbReference type="EMBL" id="MDJ1503964.1"/>
    </source>
</evidence>
<dbReference type="InterPro" id="IPR001790">
    <property type="entry name" value="Ribosomal_uL10"/>
</dbReference>
<dbReference type="AlphaFoldDB" id="A0AAE3R9I5"/>
<dbReference type="RefSeq" id="WP_314514773.1">
    <property type="nucleotide sequence ID" value="NZ_JASJOU010000010.1"/>
</dbReference>
<comment type="similarity">
    <text evidence="2 6">Belongs to the universal ribosomal protein uL10 family.</text>
</comment>
<proteinExistence type="inferred from homology"/>
<dbReference type="NCBIfam" id="NF000955">
    <property type="entry name" value="PRK00099.1-1"/>
    <property type="match status" value="1"/>
</dbReference>
<name>A0AAE3R9I5_9BACT</name>
<gene>
    <name evidence="6 7" type="primary">rplJ</name>
    <name evidence="7" type="ORF">QNI22_25090</name>
</gene>
<comment type="caution">
    <text evidence="7">The sequence shown here is derived from an EMBL/GenBank/DDBJ whole genome shotgun (WGS) entry which is preliminary data.</text>
</comment>
<dbReference type="CDD" id="cd05797">
    <property type="entry name" value="Ribosomal_L10"/>
    <property type="match status" value="1"/>
</dbReference>
<keyword evidence="3 6" id="KW-0689">Ribosomal protein</keyword>
<evidence type="ECO:0000256" key="1">
    <source>
        <dbReference type="ARBA" id="ARBA00002633"/>
    </source>
</evidence>